<comment type="caution">
    <text evidence="2">The sequence shown here is derived from an EMBL/GenBank/DDBJ whole genome shotgun (WGS) entry which is preliminary data.</text>
</comment>
<keyword evidence="1" id="KW-0472">Membrane</keyword>
<sequence length="169" mass="18886">MKKIWFLLLVFVMALGSCTMFDLQSRAKHAHLNKVPVNESVAEKTVIVEPNIEILSPEVVSDNIVLPESKPVIESRNSEPVAVSNPMFHQVQKKVAVRHLTSAFRAHVKSHKALSEQYIDPVTLLLWVLVIAVILALLGYLLPNLWTIFIGLLLVVLIIMVIIYLAGSM</sequence>
<keyword evidence="1" id="KW-0812">Transmembrane</keyword>
<organism evidence="2">
    <name type="scientific">bioreactor metagenome</name>
    <dbReference type="NCBI Taxonomy" id="1076179"/>
    <lineage>
        <taxon>unclassified sequences</taxon>
        <taxon>metagenomes</taxon>
        <taxon>ecological metagenomes</taxon>
    </lineage>
</organism>
<keyword evidence="1" id="KW-1133">Transmembrane helix</keyword>
<gene>
    <name evidence="2" type="ORF">SDC9_80669</name>
</gene>
<proteinExistence type="predicted"/>
<feature type="transmembrane region" description="Helical" evidence="1">
    <location>
        <begin position="124"/>
        <end position="142"/>
    </location>
</feature>
<feature type="transmembrane region" description="Helical" evidence="1">
    <location>
        <begin position="149"/>
        <end position="167"/>
    </location>
</feature>
<evidence type="ECO:0000256" key="1">
    <source>
        <dbReference type="SAM" id="Phobius"/>
    </source>
</evidence>
<accession>A0A644Z1B5</accession>
<reference evidence="2" key="1">
    <citation type="submission" date="2019-08" db="EMBL/GenBank/DDBJ databases">
        <authorList>
            <person name="Kucharzyk K."/>
            <person name="Murdoch R.W."/>
            <person name="Higgins S."/>
            <person name="Loffler F."/>
        </authorList>
    </citation>
    <scope>NUCLEOTIDE SEQUENCE</scope>
</reference>
<dbReference type="PROSITE" id="PS51257">
    <property type="entry name" value="PROKAR_LIPOPROTEIN"/>
    <property type="match status" value="1"/>
</dbReference>
<evidence type="ECO:0000313" key="2">
    <source>
        <dbReference type="EMBL" id="MPM34088.1"/>
    </source>
</evidence>
<dbReference type="AlphaFoldDB" id="A0A644Z1B5"/>
<dbReference type="EMBL" id="VSSQ01006865">
    <property type="protein sequence ID" value="MPM34088.1"/>
    <property type="molecule type" value="Genomic_DNA"/>
</dbReference>
<name>A0A644Z1B5_9ZZZZ</name>
<protein>
    <submittedName>
        <fullName evidence="2">Uncharacterized protein</fullName>
    </submittedName>
</protein>